<dbReference type="InterPro" id="IPR018060">
    <property type="entry name" value="HTH_AraC"/>
</dbReference>
<dbReference type="SMART" id="SM00342">
    <property type="entry name" value="HTH_ARAC"/>
    <property type="match status" value="1"/>
</dbReference>
<keyword evidence="2" id="KW-0804">Transcription</keyword>
<evidence type="ECO:0000259" key="3">
    <source>
        <dbReference type="PROSITE" id="PS01124"/>
    </source>
</evidence>
<name>A0ABW4MWA9_9CAUL</name>
<gene>
    <name evidence="4" type="ORF">ACFSC0_00310</name>
</gene>
<sequence length="320" mass="34099">MPRAVAVVIFPGFQLMDAAGPVAAFEIAERFAPGSYELALLAPGGGQVASSSGLTLLARPLADGPFDTIVVSGGEADRSLPAAGEIVGWLQRTPARRVASVCSGAFLLAEAGLLDGRRATTHWASGDDFSRRYPKVKLDAERIFIRDGDVWTSAGISAGVDLALALIEDDLGAEAARRTAQQLVVHHRRPGGQSQFSALVELGGRTGRFEPLIAWMRERLSEPLTVERLADRAAMSPRNFARAFVAETGTTPAKAVERLRLEVARAAVEASHAPLERIAESAGFGDPGRMRRAFLRAFGQPPQALRRAARAHSPRLPGTP</sequence>
<feature type="domain" description="HTH araC/xylS-type" evidence="3">
    <location>
        <begin position="210"/>
        <end position="308"/>
    </location>
</feature>
<keyword evidence="1" id="KW-0805">Transcription regulation</keyword>
<dbReference type="Gene3D" id="3.40.50.880">
    <property type="match status" value="1"/>
</dbReference>
<dbReference type="SUPFAM" id="SSF52317">
    <property type="entry name" value="Class I glutamine amidotransferase-like"/>
    <property type="match status" value="1"/>
</dbReference>
<evidence type="ECO:0000313" key="4">
    <source>
        <dbReference type="EMBL" id="MFD1781823.1"/>
    </source>
</evidence>
<dbReference type="SUPFAM" id="SSF46689">
    <property type="entry name" value="Homeodomain-like"/>
    <property type="match status" value="2"/>
</dbReference>
<organism evidence="4 5">
    <name type="scientific">Phenylobacterium terrae</name>
    <dbReference type="NCBI Taxonomy" id="2665495"/>
    <lineage>
        <taxon>Bacteria</taxon>
        <taxon>Pseudomonadati</taxon>
        <taxon>Pseudomonadota</taxon>
        <taxon>Alphaproteobacteria</taxon>
        <taxon>Caulobacterales</taxon>
        <taxon>Caulobacteraceae</taxon>
        <taxon>Phenylobacterium</taxon>
    </lineage>
</organism>
<evidence type="ECO:0000313" key="5">
    <source>
        <dbReference type="Proteomes" id="UP001597237"/>
    </source>
</evidence>
<dbReference type="CDD" id="cd03137">
    <property type="entry name" value="GATase1_AraC_1"/>
    <property type="match status" value="1"/>
</dbReference>
<comment type="caution">
    <text evidence="4">The sequence shown here is derived from an EMBL/GenBank/DDBJ whole genome shotgun (WGS) entry which is preliminary data.</text>
</comment>
<accession>A0ABW4MWA9</accession>
<dbReference type="InterPro" id="IPR009057">
    <property type="entry name" value="Homeodomain-like_sf"/>
</dbReference>
<reference evidence="5" key="1">
    <citation type="journal article" date="2019" name="Int. J. Syst. Evol. Microbiol.">
        <title>The Global Catalogue of Microorganisms (GCM) 10K type strain sequencing project: providing services to taxonomists for standard genome sequencing and annotation.</title>
        <authorList>
            <consortium name="The Broad Institute Genomics Platform"/>
            <consortium name="The Broad Institute Genome Sequencing Center for Infectious Disease"/>
            <person name="Wu L."/>
            <person name="Ma J."/>
        </authorList>
    </citation>
    <scope>NUCLEOTIDE SEQUENCE [LARGE SCALE GENOMIC DNA]</scope>
    <source>
        <strain evidence="5">DFY28</strain>
    </source>
</reference>
<evidence type="ECO:0000256" key="2">
    <source>
        <dbReference type="ARBA" id="ARBA00023163"/>
    </source>
</evidence>
<dbReference type="InterPro" id="IPR029062">
    <property type="entry name" value="Class_I_gatase-like"/>
</dbReference>
<evidence type="ECO:0000256" key="1">
    <source>
        <dbReference type="ARBA" id="ARBA00023015"/>
    </source>
</evidence>
<dbReference type="Proteomes" id="UP001597237">
    <property type="component" value="Unassembled WGS sequence"/>
</dbReference>
<dbReference type="PANTHER" id="PTHR43130">
    <property type="entry name" value="ARAC-FAMILY TRANSCRIPTIONAL REGULATOR"/>
    <property type="match status" value="1"/>
</dbReference>
<keyword evidence="5" id="KW-1185">Reference proteome</keyword>
<dbReference type="PANTHER" id="PTHR43130:SF3">
    <property type="entry name" value="HTH-TYPE TRANSCRIPTIONAL REGULATOR RV1931C"/>
    <property type="match status" value="1"/>
</dbReference>
<dbReference type="EMBL" id="JBHUEY010000001">
    <property type="protein sequence ID" value="MFD1781823.1"/>
    <property type="molecule type" value="Genomic_DNA"/>
</dbReference>
<dbReference type="Pfam" id="PF12833">
    <property type="entry name" value="HTH_18"/>
    <property type="match status" value="1"/>
</dbReference>
<dbReference type="InterPro" id="IPR052158">
    <property type="entry name" value="INH-QAR"/>
</dbReference>
<protein>
    <submittedName>
        <fullName evidence="4">GlxA family transcriptional regulator</fullName>
    </submittedName>
</protein>
<dbReference type="Pfam" id="PF01965">
    <property type="entry name" value="DJ-1_PfpI"/>
    <property type="match status" value="1"/>
</dbReference>
<dbReference type="RefSeq" id="WP_377281344.1">
    <property type="nucleotide sequence ID" value="NZ_JBHRSI010000003.1"/>
</dbReference>
<dbReference type="Gene3D" id="1.10.10.60">
    <property type="entry name" value="Homeodomain-like"/>
    <property type="match status" value="1"/>
</dbReference>
<dbReference type="PROSITE" id="PS01124">
    <property type="entry name" value="HTH_ARAC_FAMILY_2"/>
    <property type="match status" value="1"/>
</dbReference>
<dbReference type="InterPro" id="IPR002818">
    <property type="entry name" value="DJ-1/PfpI"/>
</dbReference>
<proteinExistence type="predicted"/>